<dbReference type="Proteomes" id="UP000024376">
    <property type="component" value="Unassembled WGS sequence"/>
</dbReference>
<proteinExistence type="predicted"/>
<gene>
    <name evidence="1" type="ORF">M419DRAFT_126998</name>
</gene>
<protein>
    <submittedName>
        <fullName evidence="1">Uncharacterized protein</fullName>
    </submittedName>
</protein>
<name>A0A024SKH3_HYPJR</name>
<dbReference type="EMBL" id="KI911140">
    <property type="protein sequence ID" value="ETS05438.1"/>
    <property type="molecule type" value="Genomic_DNA"/>
</dbReference>
<evidence type="ECO:0000313" key="2">
    <source>
        <dbReference type="Proteomes" id="UP000024376"/>
    </source>
</evidence>
<evidence type="ECO:0000313" key="1">
    <source>
        <dbReference type="EMBL" id="ETS05438.1"/>
    </source>
</evidence>
<sequence>MVSCSSVSTSLIQDKQLPLNRLGDEVKVVGWRLRRKETVNDTNRGKGSFRSAAAF</sequence>
<accession>A0A024SKH3</accession>
<dbReference type="HOGENOM" id="CLU_3034063_0_0_1"/>
<reference evidence="2" key="1">
    <citation type="journal article" date="2013" name="Ind. Biotechnol.">
        <title>Comparative genomics analysis of Trichoderma reesei strains.</title>
        <authorList>
            <person name="Koike H."/>
            <person name="Aerts A."/>
            <person name="LaButti K."/>
            <person name="Grigoriev I.V."/>
            <person name="Baker S.E."/>
        </authorList>
    </citation>
    <scope>NUCLEOTIDE SEQUENCE [LARGE SCALE GENOMIC DNA]</scope>
    <source>
        <strain evidence="2">ATCC 56765 / BCRC 32924 / NRRL 11460 / Rut C-30</strain>
    </source>
</reference>
<dbReference type="KEGG" id="trr:M419DRAFT_126998"/>
<organism evidence="1 2">
    <name type="scientific">Hypocrea jecorina (strain ATCC 56765 / BCRC 32924 / NRRL 11460 / Rut C-30)</name>
    <name type="common">Trichoderma reesei</name>
    <dbReference type="NCBI Taxonomy" id="1344414"/>
    <lineage>
        <taxon>Eukaryota</taxon>
        <taxon>Fungi</taxon>
        <taxon>Dikarya</taxon>
        <taxon>Ascomycota</taxon>
        <taxon>Pezizomycotina</taxon>
        <taxon>Sordariomycetes</taxon>
        <taxon>Hypocreomycetidae</taxon>
        <taxon>Hypocreales</taxon>
        <taxon>Hypocreaceae</taxon>
        <taxon>Trichoderma</taxon>
    </lineage>
</organism>
<dbReference type="AlphaFoldDB" id="A0A024SKH3"/>